<dbReference type="Gene3D" id="3.30.565.10">
    <property type="entry name" value="Histidine kinase-like ATPase, C-terminal domain"/>
    <property type="match status" value="1"/>
</dbReference>
<evidence type="ECO:0000313" key="2">
    <source>
        <dbReference type="EMBL" id="GGP03451.1"/>
    </source>
</evidence>
<proteinExistence type="predicted"/>
<dbReference type="Proteomes" id="UP000620064">
    <property type="component" value="Unassembled WGS sequence"/>
</dbReference>
<evidence type="ECO:0000313" key="3">
    <source>
        <dbReference type="Proteomes" id="UP000620064"/>
    </source>
</evidence>
<name>A0ABQ2NIN0_9FLAO</name>
<comment type="caution">
    <text evidence="2">The sequence shown here is derived from an EMBL/GenBank/DDBJ whole genome shotgun (WGS) entry which is preliminary data.</text>
</comment>
<gene>
    <name evidence="2" type="ORF">GCM10010992_11900</name>
</gene>
<reference evidence="3" key="1">
    <citation type="journal article" date="2019" name="Int. J. Syst. Evol. Microbiol.">
        <title>The Global Catalogue of Microorganisms (GCM) 10K type strain sequencing project: providing services to taxonomists for standard genome sequencing and annotation.</title>
        <authorList>
            <consortium name="The Broad Institute Genomics Platform"/>
            <consortium name="The Broad Institute Genome Sequencing Center for Infectious Disease"/>
            <person name="Wu L."/>
            <person name="Ma J."/>
        </authorList>
    </citation>
    <scope>NUCLEOTIDE SEQUENCE [LARGE SCALE GENOMIC DNA]</scope>
    <source>
        <strain evidence="3">CGMCC 1.7656</strain>
    </source>
</reference>
<protein>
    <submittedName>
        <fullName evidence="2">ATPase</fullName>
    </submittedName>
</protein>
<feature type="domain" description="Histidine kinase/HSP90-like ATPase" evidence="1">
    <location>
        <begin position="17"/>
        <end position="87"/>
    </location>
</feature>
<dbReference type="InterPro" id="IPR003594">
    <property type="entry name" value="HATPase_dom"/>
</dbReference>
<dbReference type="RefSeq" id="WP_188617161.1">
    <property type="nucleotide sequence ID" value="NZ_BMLV01000002.1"/>
</dbReference>
<dbReference type="Pfam" id="PF02518">
    <property type="entry name" value="HATPase_c"/>
    <property type="match status" value="1"/>
</dbReference>
<dbReference type="SUPFAM" id="SSF55874">
    <property type="entry name" value="ATPase domain of HSP90 chaperone/DNA topoisomerase II/histidine kinase"/>
    <property type="match status" value="1"/>
</dbReference>
<keyword evidence="3" id="KW-1185">Reference proteome</keyword>
<evidence type="ECO:0000259" key="1">
    <source>
        <dbReference type="Pfam" id="PF02518"/>
    </source>
</evidence>
<organism evidence="2 3">
    <name type="scientific">Cloacibacterium rupense</name>
    <dbReference type="NCBI Taxonomy" id="517423"/>
    <lineage>
        <taxon>Bacteria</taxon>
        <taxon>Pseudomonadati</taxon>
        <taxon>Bacteroidota</taxon>
        <taxon>Flavobacteriia</taxon>
        <taxon>Flavobacteriales</taxon>
        <taxon>Weeksellaceae</taxon>
    </lineage>
</organism>
<dbReference type="EMBL" id="BMLV01000002">
    <property type="protein sequence ID" value="GGP03451.1"/>
    <property type="molecule type" value="Genomic_DNA"/>
</dbReference>
<sequence length="613" mass="71772">MKVKLAQAVKMFFTNSSLEMVFFEAIANAFDANASEINIRISLDEINKIDTLKFTIEDNGDGFTNERYKKFSNLFDVEESSHKGLGRLVYLCYFEKVEVESIFENKKRRFIFSENFDESISNIEETTESNGSKFLFSGCTLQKIAKREYINPAFLKNRILEEFYTLLFNKKRSKQEFRINIETLVSDKATSQILDASDIPQFYEKDIESPINLYDKFELFYSIEKTENPLESNLIAAISVDNRTYKIDLIAQENTPTGYKMVFLLLSDFFIGKVDANRQNLALTKQDLYIIQNVFRKEVAEIIEQNVPKIKKRNENIRKDLFNTYPHLGGYFNTDNVGYLKKNDVLKEAQDEFFKEQKELLEASSLNDEQFKKSLELSSRALTEYILFRQLTINKLKKSTKDNSESELHKLFATMGKDGFFSKDNQTNDIYKNNSWLLDDKYMTYEFVLSNRETTDLLKIITENENIEKDIDRPDLAFVFSNNPEENVPFDIVIVELKKRGVGKYENLKAINQLETRAQKLMKYYNNKIQRIWYYAIIEIDEETELSLLGSYNELYSTGKMFYRDTEVAISKNPIVKVPIGIYVWDLDAVVNDADSRNNTFLNFIKSKFCERY</sequence>
<accession>A0ABQ2NIN0</accession>
<dbReference type="InterPro" id="IPR036890">
    <property type="entry name" value="HATPase_C_sf"/>
</dbReference>